<evidence type="ECO:0000313" key="6">
    <source>
        <dbReference type="Proteomes" id="UP000001937"/>
    </source>
</evidence>
<accession>Q2JAA9</accession>
<dbReference type="AlphaFoldDB" id="Q2JAA9"/>
<keyword evidence="3" id="KW-0067">ATP-binding</keyword>
<keyword evidence="2" id="KW-0547">Nucleotide-binding</keyword>
<dbReference type="Gene3D" id="3.40.50.300">
    <property type="entry name" value="P-loop containing nucleotide triphosphate hydrolases"/>
    <property type="match status" value="2"/>
</dbReference>
<dbReference type="GO" id="GO:0015833">
    <property type="term" value="P:peptide transport"/>
    <property type="evidence" value="ECO:0007669"/>
    <property type="project" value="InterPro"/>
</dbReference>
<dbReference type="CDD" id="cd03257">
    <property type="entry name" value="ABC_NikE_OppD_transporters"/>
    <property type="match status" value="1"/>
</dbReference>
<dbReference type="eggNOG" id="COG4172">
    <property type="taxonomic scope" value="Bacteria"/>
</dbReference>
<feature type="domain" description="ABC transporter" evidence="4">
    <location>
        <begin position="236"/>
        <end position="484"/>
    </location>
</feature>
<feature type="domain" description="ABC transporter" evidence="4">
    <location>
        <begin position="1"/>
        <end position="210"/>
    </location>
</feature>
<dbReference type="PhylomeDB" id="Q2JAA9"/>
<dbReference type="SMART" id="SM00382">
    <property type="entry name" value="AAA"/>
    <property type="match status" value="2"/>
</dbReference>
<dbReference type="Pfam" id="PF08352">
    <property type="entry name" value="oligo_HPY"/>
    <property type="match status" value="1"/>
</dbReference>
<keyword evidence="6" id="KW-1185">Reference proteome</keyword>
<dbReference type="STRING" id="106370.Francci3_2416"/>
<dbReference type="EMBL" id="CP000249">
    <property type="protein sequence ID" value="ABD11783.1"/>
    <property type="molecule type" value="Genomic_DNA"/>
</dbReference>
<name>Q2JAA9_FRACC</name>
<dbReference type="KEGG" id="fra:Francci3_2416"/>
<dbReference type="InterPro" id="IPR050319">
    <property type="entry name" value="ABC_transp_ATP-bind"/>
</dbReference>
<dbReference type="InterPro" id="IPR027417">
    <property type="entry name" value="P-loop_NTPase"/>
</dbReference>
<dbReference type="InterPro" id="IPR003593">
    <property type="entry name" value="AAA+_ATPase"/>
</dbReference>
<sequence length="505" mass="54120">MNAVSTVSTKADAVAGRNIVELTGLSVAGTGVTGASERVLRTIRGTVIGLVPQDPMVGLNPTMRIGGQPAEAVRRSGVDKRLVSAEVVEALDRAGLDNPVLRARQYPNQLSGGMRQRVLIAIAIAAHPRLIVADEPTSALDVTVQRRIPDHLGRLVAESGTSLLIITHDLGVAADQADRVVVMRRGRVVERGAPASILRTPRDPYTRHLIEVAPALSSTGGLVPRFPEAPPAPELLRLEGITKDFRLPRTRGGERVFRALDEVSLSVRAGQTLGLLGESGSGKTTAPRIAMGLEKPTSGRIHLDGQDITSAGWSQLRPLRRRFQLVHQNPFSSLDPRFTVGESIAEPLLSFRVGDRASRAARVRELLDQVALPAAFRGRRPIELSGGQRQRVAIARALAIEPELVFLDEPVSALDVSVQDQILTLLLRLQQELGVAYFFISHDLAVVAQLAHEVAVLRAGRIVESAPAADVLTAPTQDHTRELLGAIPGQRFAAALAAAQGKDAR</sequence>
<dbReference type="PANTHER" id="PTHR43776">
    <property type="entry name" value="TRANSPORT ATP-BINDING PROTEIN"/>
    <property type="match status" value="1"/>
</dbReference>
<evidence type="ECO:0000259" key="4">
    <source>
        <dbReference type="PROSITE" id="PS50893"/>
    </source>
</evidence>
<dbReference type="HOGENOM" id="CLU_000604_86_4_11"/>
<dbReference type="GO" id="GO:0005524">
    <property type="term" value="F:ATP binding"/>
    <property type="evidence" value="ECO:0007669"/>
    <property type="project" value="UniProtKB-KW"/>
</dbReference>
<dbReference type="InterPro" id="IPR003439">
    <property type="entry name" value="ABC_transporter-like_ATP-bd"/>
</dbReference>
<gene>
    <name evidence="5" type="ordered locus">Francci3_2416</name>
</gene>
<evidence type="ECO:0000256" key="2">
    <source>
        <dbReference type="ARBA" id="ARBA00022741"/>
    </source>
</evidence>
<evidence type="ECO:0000256" key="3">
    <source>
        <dbReference type="ARBA" id="ARBA00022840"/>
    </source>
</evidence>
<proteinExistence type="predicted"/>
<organism evidence="5 6">
    <name type="scientific">Frankia casuarinae (strain DSM 45818 / CECT 9043 / HFP020203 / CcI3)</name>
    <dbReference type="NCBI Taxonomy" id="106370"/>
    <lineage>
        <taxon>Bacteria</taxon>
        <taxon>Bacillati</taxon>
        <taxon>Actinomycetota</taxon>
        <taxon>Actinomycetes</taxon>
        <taxon>Frankiales</taxon>
        <taxon>Frankiaceae</taxon>
        <taxon>Frankia</taxon>
    </lineage>
</organism>
<evidence type="ECO:0000256" key="1">
    <source>
        <dbReference type="ARBA" id="ARBA00022448"/>
    </source>
</evidence>
<protein>
    <submittedName>
        <fullName evidence="5">ABC transporter related</fullName>
    </submittedName>
</protein>
<dbReference type="InterPro" id="IPR017871">
    <property type="entry name" value="ABC_transporter-like_CS"/>
</dbReference>
<dbReference type="InterPro" id="IPR013563">
    <property type="entry name" value="Oligopep_ABC_C"/>
</dbReference>
<keyword evidence="1" id="KW-0813">Transport</keyword>
<dbReference type="SUPFAM" id="SSF52540">
    <property type="entry name" value="P-loop containing nucleoside triphosphate hydrolases"/>
    <property type="match status" value="2"/>
</dbReference>
<dbReference type="Proteomes" id="UP000001937">
    <property type="component" value="Chromosome"/>
</dbReference>
<evidence type="ECO:0000313" key="5">
    <source>
        <dbReference type="EMBL" id="ABD11783.1"/>
    </source>
</evidence>
<dbReference type="GO" id="GO:0055085">
    <property type="term" value="P:transmembrane transport"/>
    <property type="evidence" value="ECO:0007669"/>
    <property type="project" value="UniProtKB-ARBA"/>
</dbReference>
<dbReference type="RefSeq" id="WP_011436828.1">
    <property type="nucleotide sequence ID" value="NC_007777.1"/>
</dbReference>
<dbReference type="Pfam" id="PF00005">
    <property type="entry name" value="ABC_tran"/>
    <property type="match status" value="2"/>
</dbReference>
<dbReference type="PROSITE" id="PS00211">
    <property type="entry name" value="ABC_TRANSPORTER_1"/>
    <property type="match status" value="2"/>
</dbReference>
<dbReference type="PROSITE" id="PS50893">
    <property type="entry name" value="ABC_TRANSPORTER_2"/>
    <property type="match status" value="2"/>
</dbReference>
<dbReference type="GO" id="GO:0016887">
    <property type="term" value="F:ATP hydrolysis activity"/>
    <property type="evidence" value="ECO:0007669"/>
    <property type="project" value="InterPro"/>
</dbReference>
<reference evidence="5 6" key="1">
    <citation type="journal article" date="2007" name="Genome Res.">
        <title>Genome characteristics of facultatively symbiotic Frankia sp. strains reflect host range and host plant biogeography.</title>
        <authorList>
            <person name="Normand P."/>
            <person name="Lapierre P."/>
            <person name="Tisa L.S."/>
            <person name="Gogarten J.P."/>
            <person name="Alloisio N."/>
            <person name="Bagnarol E."/>
            <person name="Bassi C.A."/>
            <person name="Berry A.M."/>
            <person name="Bickhart D.M."/>
            <person name="Choisne N."/>
            <person name="Couloux A."/>
            <person name="Cournoyer B."/>
            <person name="Cruveiller S."/>
            <person name="Daubin V."/>
            <person name="Demange N."/>
            <person name="Francino M.P."/>
            <person name="Goltsman E."/>
            <person name="Huang Y."/>
            <person name="Kopp O.R."/>
            <person name="Labarre L."/>
            <person name="Lapidus A."/>
            <person name="Lavire C."/>
            <person name="Marechal J."/>
            <person name="Martinez M."/>
            <person name="Mastronunzio J.E."/>
            <person name="Mullin B.C."/>
            <person name="Niemann J."/>
            <person name="Pujic P."/>
            <person name="Rawnsley T."/>
            <person name="Rouy Z."/>
            <person name="Schenowitz C."/>
            <person name="Sellstedt A."/>
            <person name="Tavares F."/>
            <person name="Tomkins J.P."/>
            <person name="Vallenet D."/>
            <person name="Valverde C."/>
            <person name="Wall L.G."/>
            <person name="Wang Y."/>
            <person name="Medigue C."/>
            <person name="Benson D.R."/>
        </authorList>
    </citation>
    <scope>NUCLEOTIDE SEQUENCE [LARGE SCALE GENOMIC DNA]</scope>
    <source>
        <strain evidence="6">DSM 45818 / CECT 9043 / CcI3</strain>
    </source>
</reference>